<dbReference type="STRING" id="479431.Namu_4024"/>
<gene>
    <name evidence="2" type="ordered locus">Namu_4024</name>
</gene>
<proteinExistence type="predicted"/>
<sequence>MTDSALQSLQRSIDELASAVAVLSHAHGKIPIVARLCNDLERLKLDVADAQVLHTPAAVGVPAAATMYTVSDEPYDQSMWGEDADHEGVGGYHGKSR</sequence>
<accession>C8XHL3</accession>
<protein>
    <submittedName>
        <fullName evidence="2">Uncharacterized protein</fullName>
    </submittedName>
</protein>
<feature type="region of interest" description="Disordered" evidence="1">
    <location>
        <begin position="78"/>
        <end position="97"/>
    </location>
</feature>
<dbReference type="KEGG" id="nml:Namu_4024"/>
<keyword evidence="3" id="KW-1185">Reference proteome</keyword>
<dbReference type="RefSeq" id="WP_015749141.1">
    <property type="nucleotide sequence ID" value="NC_013235.1"/>
</dbReference>
<dbReference type="eggNOG" id="ENOG503301T">
    <property type="taxonomic scope" value="Bacteria"/>
</dbReference>
<reference evidence="3" key="1">
    <citation type="submission" date="2009-09" db="EMBL/GenBank/DDBJ databases">
        <title>The complete genome of Nakamurella multipartita DSM 44233.</title>
        <authorList>
            <consortium name="US DOE Joint Genome Institute (JGI-PGF)"/>
            <person name="Lucas S."/>
            <person name="Copeland A."/>
            <person name="Lapidus A."/>
            <person name="Glavina del Rio T."/>
            <person name="Dalin E."/>
            <person name="Tice H."/>
            <person name="Bruce D."/>
            <person name="Goodwin L."/>
            <person name="Pitluck S."/>
            <person name="Kyrpides N."/>
            <person name="Mavromatis K."/>
            <person name="Ivanova N."/>
            <person name="Ovchinnikova G."/>
            <person name="Sims D."/>
            <person name="Meincke L."/>
            <person name="Brettin T."/>
            <person name="Detter J.C."/>
            <person name="Han C."/>
            <person name="Larimer F."/>
            <person name="Land M."/>
            <person name="Hauser L."/>
            <person name="Markowitz V."/>
            <person name="Cheng J.-F."/>
            <person name="Hugenholtz P."/>
            <person name="Woyke T."/>
            <person name="Wu D."/>
            <person name="Klenk H.-P."/>
            <person name="Eisen J.A."/>
        </authorList>
    </citation>
    <scope>NUCLEOTIDE SEQUENCE [LARGE SCALE GENOMIC DNA]</scope>
    <source>
        <strain evidence="3">ATCC 700099 / DSM 44233 / CIP 104796 / JCM 9543 / NBRC 105858 / Y-104</strain>
    </source>
</reference>
<evidence type="ECO:0000313" key="3">
    <source>
        <dbReference type="Proteomes" id="UP000002218"/>
    </source>
</evidence>
<dbReference type="AlphaFoldDB" id="C8XHL3"/>
<reference evidence="2 3" key="2">
    <citation type="journal article" date="2010" name="Stand. Genomic Sci.">
        <title>Complete genome sequence of Nakamurella multipartita type strain (Y-104).</title>
        <authorList>
            <person name="Tice H."/>
            <person name="Mayilraj S."/>
            <person name="Sims D."/>
            <person name="Lapidus A."/>
            <person name="Nolan M."/>
            <person name="Lucas S."/>
            <person name="Glavina Del Rio T."/>
            <person name="Copeland A."/>
            <person name="Cheng J.F."/>
            <person name="Meincke L."/>
            <person name="Bruce D."/>
            <person name="Goodwin L."/>
            <person name="Pitluck S."/>
            <person name="Ivanova N."/>
            <person name="Mavromatis K."/>
            <person name="Ovchinnikova G."/>
            <person name="Pati A."/>
            <person name="Chen A."/>
            <person name="Palaniappan K."/>
            <person name="Land M."/>
            <person name="Hauser L."/>
            <person name="Chang Y.J."/>
            <person name="Jeffries C.D."/>
            <person name="Detter J.C."/>
            <person name="Brettin T."/>
            <person name="Rohde M."/>
            <person name="Goker M."/>
            <person name="Bristow J."/>
            <person name="Eisen J.A."/>
            <person name="Markowitz V."/>
            <person name="Hugenholtz P."/>
            <person name="Kyrpides N.C."/>
            <person name="Klenk H.P."/>
            <person name="Chen F."/>
        </authorList>
    </citation>
    <scope>NUCLEOTIDE SEQUENCE [LARGE SCALE GENOMIC DNA]</scope>
    <source>
        <strain evidence="3">ATCC 700099 / DSM 44233 / CIP 104796 / JCM 9543 / NBRC 105858 / Y-104</strain>
    </source>
</reference>
<evidence type="ECO:0000256" key="1">
    <source>
        <dbReference type="SAM" id="MobiDB-lite"/>
    </source>
</evidence>
<dbReference type="EMBL" id="CP001737">
    <property type="protein sequence ID" value="ACV80316.1"/>
    <property type="molecule type" value="Genomic_DNA"/>
</dbReference>
<name>C8XHL3_NAKMY</name>
<dbReference type="HOGENOM" id="CLU_148712_1_0_11"/>
<organism evidence="2 3">
    <name type="scientific">Nakamurella multipartita (strain ATCC 700099 / DSM 44233 / CIP 104796 / JCM 9543 / NBRC 105858 / Y-104)</name>
    <name type="common">Microsphaera multipartita</name>
    <dbReference type="NCBI Taxonomy" id="479431"/>
    <lineage>
        <taxon>Bacteria</taxon>
        <taxon>Bacillati</taxon>
        <taxon>Actinomycetota</taxon>
        <taxon>Actinomycetes</taxon>
        <taxon>Nakamurellales</taxon>
        <taxon>Nakamurellaceae</taxon>
        <taxon>Nakamurella</taxon>
    </lineage>
</organism>
<evidence type="ECO:0000313" key="2">
    <source>
        <dbReference type="EMBL" id="ACV80316.1"/>
    </source>
</evidence>
<dbReference type="Proteomes" id="UP000002218">
    <property type="component" value="Chromosome"/>
</dbReference>
<dbReference type="InParanoid" id="C8XHL3"/>
<dbReference type="OrthoDB" id="5194954at2"/>